<accession>A0A176VJW9</accession>
<dbReference type="EMBL" id="LVLJ01003709">
    <property type="protein sequence ID" value="OAE20066.1"/>
    <property type="molecule type" value="Genomic_DNA"/>
</dbReference>
<proteinExistence type="predicted"/>
<sequence length="160" mass="18491">MSGRLQQPVLIQQQQNQHQHQHQHQQQANQQQRAAGEVAGCYGCPGLVDQRDIVWPKLQVLKAKYLHDMEQLYKLITSFDSRSLNAEHVLKLHHYKEVVHRALTYLRVTRERLPLEFNQEILEVFGKQIVMIIETFKRKPDTAATSTMSKSSASHADGKI</sequence>
<evidence type="ECO:0000313" key="3">
    <source>
        <dbReference type="Proteomes" id="UP000077202"/>
    </source>
</evidence>
<dbReference type="AlphaFoldDB" id="A0A176VJW9"/>
<keyword evidence="3" id="KW-1185">Reference proteome</keyword>
<name>A0A176VJW9_MARPO</name>
<reference evidence="2" key="1">
    <citation type="submission" date="2016-03" db="EMBL/GenBank/DDBJ databases">
        <title>Mechanisms controlling the formation of the plant cell surface in tip-growing cells are functionally conserved among land plants.</title>
        <authorList>
            <person name="Honkanen S."/>
            <person name="Jones V.A."/>
            <person name="Morieri G."/>
            <person name="Champion C."/>
            <person name="Hetherington A.J."/>
            <person name="Kelly S."/>
            <person name="Saint-Marcoux D."/>
            <person name="Proust H."/>
            <person name="Prescott H."/>
            <person name="Dolan L."/>
        </authorList>
    </citation>
    <scope>NUCLEOTIDE SEQUENCE [LARGE SCALE GENOMIC DNA]</scope>
    <source>
        <tissue evidence="2">Whole gametophyte</tissue>
    </source>
</reference>
<feature type="compositionally biased region" description="Low complexity" evidence="1">
    <location>
        <begin position="12"/>
        <end position="32"/>
    </location>
</feature>
<gene>
    <name evidence="2" type="ORF">AXG93_2584s1500</name>
</gene>
<evidence type="ECO:0000256" key="1">
    <source>
        <dbReference type="SAM" id="MobiDB-lite"/>
    </source>
</evidence>
<feature type="region of interest" description="Disordered" evidence="1">
    <location>
        <begin position="1"/>
        <end position="32"/>
    </location>
</feature>
<comment type="caution">
    <text evidence="2">The sequence shown here is derived from an EMBL/GenBank/DDBJ whole genome shotgun (WGS) entry which is preliminary data.</text>
</comment>
<evidence type="ECO:0000313" key="2">
    <source>
        <dbReference type="EMBL" id="OAE20066.1"/>
    </source>
</evidence>
<protein>
    <submittedName>
        <fullName evidence="2">Uncharacterized protein</fullName>
    </submittedName>
</protein>
<dbReference type="Proteomes" id="UP000077202">
    <property type="component" value="Unassembled WGS sequence"/>
</dbReference>
<organism evidence="2 3">
    <name type="scientific">Marchantia polymorpha subsp. ruderalis</name>
    <dbReference type="NCBI Taxonomy" id="1480154"/>
    <lineage>
        <taxon>Eukaryota</taxon>
        <taxon>Viridiplantae</taxon>
        <taxon>Streptophyta</taxon>
        <taxon>Embryophyta</taxon>
        <taxon>Marchantiophyta</taxon>
        <taxon>Marchantiopsida</taxon>
        <taxon>Marchantiidae</taxon>
        <taxon>Marchantiales</taxon>
        <taxon>Marchantiaceae</taxon>
        <taxon>Marchantia</taxon>
    </lineage>
</organism>